<protein>
    <submittedName>
        <fullName evidence="2">Uncharacterized protein</fullName>
    </submittedName>
</protein>
<keyword evidence="3" id="KW-1185">Reference proteome</keyword>
<name>A0ABW3M7L5_9PSEU</name>
<keyword evidence="1" id="KW-0472">Membrane</keyword>
<accession>A0ABW3M7L5</accession>
<comment type="caution">
    <text evidence="2">The sequence shown here is derived from an EMBL/GenBank/DDBJ whole genome shotgun (WGS) entry which is preliminary data.</text>
</comment>
<keyword evidence="1" id="KW-0812">Transmembrane</keyword>
<keyword evidence="1" id="KW-1133">Transmembrane helix</keyword>
<evidence type="ECO:0000313" key="3">
    <source>
        <dbReference type="Proteomes" id="UP001597045"/>
    </source>
</evidence>
<evidence type="ECO:0000313" key="2">
    <source>
        <dbReference type="EMBL" id="MFD1046667.1"/>
    </source>
</evidence>
<organism evidence="2 3">
    <name type="scientific">Kibdelosporangium lantanae</name>
    <dbReference type="NCBI Taxonomy" id="1497396"/>
    <lineage>
        <taxon>Bacteria</taxon>
        <taxon>Bacillati</taxon>
        <taxon>Actinomycetota</taxon>
        <taxon>Actinomycetes</taxon>
        <taxon>Pseudonocardiales</taxon>
        <taxon>Pseudonocardiaceae</taxon>
        <taxon>Kibdelosporangium</taxon>
    </lineage>
</organism>
<gene>
    <name evidence="2" type="ORF">ACFQ1S_14455</name>
</gene>
<dbReference type="Proteomes" id="UP001597045">
    <property type="component" value="Unassembled WGS sequence"/>
</dbReference>
<feature type="transmembrane region" description="Helical" evidence="1">
    <location>
        <begin position="12"/>
        <end position="36"/>
    </location>
</feature>
<dbReference type="EMBL" id="JBHTIS010000747">
    <property type="protein sequence ID" value="MFD1046667.1"/>
    <property type="molecule type" value="Genomic_DNA"/>
</dbReference>
<sequence>MADKRSHPWLPLSLGGAAFFYVVGIAAVTAVTVSALNQSITWQDTSRALLLTAIALLHAEAARNVERIRAKLQVGNKAELTRAALDRLGRDA</sequence>
<evidence type="ECO:0000256" key="1">
    <source>
        <dbReference type="SAM" id="Phobius"/>
    </source>
</evidence>
<proteinExistence type="predicted"/>
<reference evidence="3" key="1">
    <citation type="journal article" date="2019" name="Int. J. Syst. Evol. Microbiol.">
        <title>The Global Catalogue of Microorganisms (GCM) 10K type strain sequencing project: providing services to taxonomists for standard genome sequencing and annotation.</title>
        <authorList>
            <consortium name="The Broad Institute Genomics Platform"/>
            <consortium name="The Broad Institute Genome Sequencing Center for Infectious Disease"/>
            <person name="Wu L."/>
            <person name="Ma J."/>
        </authorList>
    </citation>
    <scope>NUCLEOTIDE SEQUENCE [LARGE SCALE GENOMIC DNA]</scope>
    <source>
        <strain evidence="3">JCM 31486</strain>
    </source>
</reference>